<dbReference type="InterPro" id="IPR001841">
    <property type="entry name" value="Znf_RING"/>
</dbReference>
<dbReference type="SUPFAM" id="SSF57850">
    <property type="entry name" value="RING/U-box"/>
    <property type="match status" value="1"/>
</dbReference>
<dbReference type="AlphaFoldDB" id="A0A0P1ABN3"/>
<evidence type="ECO:0000256" key="3">
    <source>
        <dbReference type="ARBA" id="ARBA00022833"/>
    </source>
</evidence>
<organism evidence="7 8">
    <name type="scientific">Plasmopara halstedii</name>
    <name type="common">Downy mildew of sunflower</name>
    <dbReference type="NCBI Taxonomy" id="4781"/>
    <lineage>
        <taxon>Eukaryota</taxon>
        <taxon>Sar</taxon>
        <taxon>Stramenopiles</taxon>
        <taxon>Oomycota</taxon>
        <taxon>Peronosporomycetes</taxon>
        <taxon>Peronosporales</taxon>
        <taxon>Peronosporaceae</taxon>
        <taxon>Plasmopara</taxon>
    </lineage>
</organism>
<dbReference type="EMBL" id="CCYD01000291">
    <property type="protein sequence ID" value="CEG37809.1"/>
    <property type="molecule type" value="Genomic_DNA"/>
</dbReference>
<proteinExistence type="predicted"/>
<feature type="domain" description="RING-type" evidence="6">
    <location>
        <begin position="171"/>
        <end position="211"/>
    </location>
</feature>
<dbReference type="Pfam" id="PF13639">
    <property type="entry name" value="zf-RING_2"/>
    <property type="match status" value="1"/>
</dbReference>
<evidence type="ECO:0000256" key="2">
    <source>
        <dbReference type="ARBA" id="ARBA00022771"/>
    </source>
</evidence>
<evidence type="ECO:0000256" key="5">
    <source>
        <dbReference type="SAM" id="SignalP"/>
    </source>
</evidence>
<evidence type="ECO:0000313" key="8">
    <source>
        <dbReference type="Proteomes" id="UP000054928"/>
    </source>
</evidence>
<reference evidence="8" key="1">
    <citation type="submission" date="2014-09" db="EMBL/GenBank/DDBJ databases">
        <authorList>
            <person name="Sharma Rahul"/>
            <person name="Thines Marco"/>
        </authorList>
    </citation>
    <scope>NUCLEOTIDE SEQUENCE [LARGE SCALE GENOMIC DNA]</scope>
</reference>
<keyword evidence="3" id="KW-0862">Zinc</keyword>
<evidence type="ECO:0000256" key="4">
    <source>
        <dbReference type="PROSITE-ProRule" id="PRU00175"/>
    </source>
</evidence>
<dbReference type="PROSITE" id="PS50089">
    <property type="entry name" value="ZF_RING_2"/>
    <property type="match status" value="1"/>
</dbReference>
<feature type="signal peptide" evidence="5">
    <location>
        <begin position="1"/>
        <end position="35"/>
    </location>
</feature>
<keyword evidence="2 4" id="KW-0863">Zinc-finger</keyword>
<evidence type="ECO:0000256" key="1">
    <source>
        <dbReference type="ARBA" id="ARBA00022723"/>
    </source>
</evidence>
<protein>
    <submittedName>
        <fullName evidence="7">E3 ubiquitin-protein ligase praja-2</fullName>
    </submittedName>
</protein>
<dbReference type="RefSeq" id="XP_024574178.1">
    <property type="nucleotide sequence ID" value="XM_024723175.1"/>
</dbReference>
<dbReference type="OrthoDB" id="8062037at2759"/>
<dbReference type="PANTHER" id="PTHR14155">
    <property type="entry name" value="RING FINGER DOMAIN-CONTAINING"/>
    <property type="match status" value="1"/>
</dbReference>
<name>A0A0P1ABN3_PLAHL</name>
<evidence type="ECO:0000313" key="7">
    <source>
        <dbReference type="EMBL" id="CEG37809.1"/>
    </source>
</evidence>
<accession>A0A0P1ABN3</accession>
<dbReference type="OMA" id="CFRFEAT"/>
<keyword evidence="1" id="KW-0479">Metal-binding</keyword>
<dbReference type="InterPro" id="IPR053238">
    <property type="entry name" value="RING-H2_zinc_finger"/>
</dbReference>
<dbReference type="SMART" id="SM00184">
    <property type="entry name" value="RING"/>
    <property type="match status" value="1"/>
</dbReference>
<keyword evidence="5" id="KW-0732">Signal</keyword>
<keyword evidence="8" id="KW-1185">Reference proteome</keyword>
<dbReference type="PANTHER" id="PTHR14155:SF627">
    <property type="entry name" value="OS06G0192800 PROTEIN"/>
    <property type="match status" value="1"/>
</dbReference>
<dbReference type="STRING" id="4781.A0A0P1ABN3"/>
<dbReference type="GO" id="GO:0008270">
    <property type="term" value="F:zinc ion binding"/>
    <property type="evidence" value="ECO:0007669"/>
    <property type="project" value="UniProtKB-KW"/>
</dbReference>
<sequence length="230" mass="25490">MQVVVTPAPPAKHQSTLLSSTLLLFVLYVTDNVMQQKWVLRKTSADCARLSRKVNRAGNECGKFVCCGHLQQVIKTSVNWRLWDSFAQCIAFQTYVTDLIRVAPGNTSCKAMQWTHHLVEEFLDATNQRSKASDCMPANEYLVATPKVASLTSLDENRYQDYGASAESYECPICCGNLADDPTLRLLCGHIYHADCVSVWLELQYTCPVCRVASSTLTDSVRAGTGRVVG</sequence>
<feature type="chain" id="PRO_5006058532" evidence="5">
    <location>
        <begin position="36"/>
        <end position="230"/>
    </location>
</feature>
<dbReference type="InterPro" id="IPR013083">
    <property type="entry name" value="Znf_RING/FYVE/PHD"/>
</dbReference>
<dbReference type="Proteomes" id="UP000054928">
    <property type="component" value="Unassembled WGS sequence"/>
</dbReference>
<evidence type="ECO:0000259" key="6">
    <source>
        <dbReference type="PROSITE" id="PS50089"/>
    </source>
</evidence>
<dbReference type="GeneID" id="36400919"/>
<dbReference type="Gene3D" id="3.30.40.10">
    <property type="entry name" value="Zinc/RING finger domain, C3HC4 (zinc finger)"/>
    <property type="match status" value="1"/>
</dbReference>